<keyword evidence="2" id="KW-1185">Reference proteome</keyword>
<comment type="caution">
    <text evidence="1">The sequence shown here is derived from an EMBL/GenBank/DDBJ whole genome shotgun (WGS) entry which is preliminary data.</text>
</comment>
<dbReference type="AlphaFoldDB" id="A0A511MYD3"/>
<gene>
    <name evidence="1" type="ORF">DC3_07820</name>
</gene>
<accession>A0A511MYD3</accession>
<dbReference type="Proteomes" id="UP000321306">
    <property type="component" value="Unassembled WGS sequence"/>
</dbReference>
<protein>
    <submittedName>
        <fullName evidence="1">Uncharacterized protein</fullName>
    </submittedName>
</protein>
<evidence type="ECO:0000313" key="1">
    <source>
        <dbReference type="EMBL" id="GEM45147.1"/>
    </source>
</evidence>
<proteinExistence type="predicted"/>
<dbReference type="OrthoDB" id="9778153at2"/>
<organism evidence="1 2">
    <name type="scientific">Deinococcus cellulosilyticus (strain DSM 18568 / NBRC 106333 / KACC 11606 / 5516J-15)</name>
    <dbReference type="NCBI Taxonomy" id="1223518"/>
    <lineage>
        <taxon>Bacteria</taxon>
        <taxon>Thermotogati</taxon>
        <taxon>Deinococcota</taxon>
        <taxon>Deinococci</taxon>
        <taxon>Deinococcales</taxon>
        <taxon>Deinococcaceae</taxon>
        <taxon>Deinococcus</taxon>
    </lineage>
</organism>
<reference evidence="1 2" key="1">
    <citation type="submission" date="2019-07" db="EMBL/GenBank/DDBJ databases">
        <title>Whole genome shotgun sequence of Deinococcus cellulosilyticus NBRC 106333.</title>
        <authorList>
            <person name="Hosoyama A."/>
            <person name="Uohara A."/>
            <person name="Ohji S."/>
            <person name="Ichikawa N."/>
        </authorList>
    </citation>
    <scope>NUCLEOTIDE SEQUENCE [LARGE SCALE GENOMIC DNA]</scope>
    <source>
        <strain evidence="1 2">NBRC 106333</strain>
    </source>
</reference>
<evidence type="ECO:0000313" key="2">
    <source>
        <dbReference type="Proteomes" id="UP000321306"/>
    </source>
</evidence>
<sequence length="286" mass="31806">MNPIKTLLRHIVDYAGLYPPAALPLPEVLRNYALYQHSEASWMLGRLVMGSAQLPAFQNLRPSLPPGRWPLSVLALTPEDWETLTVCMQQGLPVKAIETRAETALQVAQVAGMGRKLGLRDIYIEVPLDQPELLSAIRAQECYAKARTGGVVQKAFPDPELLLHFLQDCVKLELPFKLTAGLHHPVRGCYRLTYAPDSEKGLMYGFLNVLLATAFTLQGLPELAKKALLEEDQGAFHWLSDGLEYAGVKIQNPQLERTRAMLHAFGSCSFTEPHDELLSTALERNP</sequence>
<dbReference type="EMBL" id="BJXB01000003">
    <property type="protein sequence ID" value="GEM45147.1"/>
    <property type="molecule type" value="Genomic_DNA"/>
</dbReference>
<dbReference type="RefSeq" id="WP_146882507.1">
    <property type="nucleotide sequence ID" value="NZ_BJXB01000003.1"/>
</dbReference>
<name>A0A511MYD3_DEIC1</name>